<gene>
    <name evidence="2" type="ORF">PPSIR1_02331</name>
</gene>
<dbReference type="STRING" id="391625.PPSIR1_02331"/>
<feature type="region of interest" description="Disordered" evidence="1">
    <location>
        <begin position="1"/>
        <end position="110"/>
    </location>
</feature>
<organism evidence="2 3">
    <name type="scientific">Plesiocystis pacifica SIR-1</name>
    <dbReference type="NCBI Taxonomy" id="391625"/>
    <lineage>
        <taxon>Bacteria</taxon>
        <taxon>Pseudomonadati</taxon>
        <taxon>Myxococcota</taxon>
        <taxon>Polyangia</taxon>
        <taxon>Nannocystales</taxon>
        <taxon>Nannocystaceae</taxon>
        <taxon>Plesiocystis</taxon>
    </lineage>
</organism>
<dbReference type="Proteomes" id="UP000005801">
    <property type="component" value="Unassembled WGS sequence"/>
</dbReference>
<dbReference type="OrthoDB" id="5520576at2"/>
<sequence length="310" mass="32787">MSCADDSGTRDEGFGEVGGDELGPTADTDTAGMEEVGETADTSTDADTTADESTEESTDDTDTDTTEESTDETDTTQESTEDTTEESTDTTEESTESSSESTTGNDCLECGVTLDSTQSSSFSALPGTEFLGSATLQGDQIIYALDEVGSGRVIYTADTNLLYEEITDCPLWEWLGQSGDQLPKVLSFGRYLCGGLGNNLGSYPDLTYAGDNLPAQYVNDPAALAADYDAVIYCTLASTPAAEAATIVEYVQDHGGGLYLASEYWGFINQGDLDTINTIANPLGVEFEATNLDWGQANGDIAFECFPDPQ</sequence>
<accession>A6G430</accession>
<dbReference type="AlphaFoldDB" id="A6G430"/>
<dbReference type="EMBL" id="ABCS01000020">
    <property type="protein sequence ID" value="EDM79353.1"/>
    <property type="molecule type" value="Genomic_DNA"/>
</dbReference>
<protein>
    <submittedName>
        <fullName evidence="2">Uncharacterized protein</fullName>
    </submittedName>
</protein>
<reference evidence="2 3" key="1">
    <citation type="submission" date="2007-06" db="EMBL/GenBank/DDBJ databases">
        <authorList>
            <person name="Shimkets L."/>
            <person name="Ferriera S."/>
            <person name="Johnson J."/>
            <person name="Kravitz S."/>
            <person name="Beeson K."/>
            <person name="Sutton G."/>
            <person name="Rogers Y.-H."/>
            <person name="Friedman R."/>
            <person name="Frazier M."/>
            <person name="Venter J.C."/>
        </authorList>
    </citation>
    <scope>NUCLEOTIDE SEQUENCE [LARGE SCALE GENOMIC DNA]</scope>
    <source>
        <strain evidence="2 3">SIR-1</strain>
    </source>
</reference>
<keyword evidence="3" id="KW-1185">Reference proteome</keyword>
<feature type="compositionally biased region" description="Acidic residues" evidence="1">
    <location>
        <begin position="48"/>
        <end position="95"/>
    </location>
</feature>
<evidence type="ECO:0000313" key="3">
    <source>
        <dbReference type="Proteomes" id="UP000005801"/>
    </source>
</evidence>
<evidence type="ECO:0000313" key="2">
    <source>
        <dbReference type="EMBL" id="EDM79353.1"/>
    </source>
</evidence>
<dbReference type="RefSeq" id="WP_006971479.1">
    <property type="nucleotide sequence ID" value="NZ_ABCS01000020.1"/>
</dbReference>
<proteinExistence type="predicted"/>
<comment type="caution">
    <text evidence="2">The sequence shown here is derived from an EMBL/GenBank/DDBJ whole genome shotgun (WGS) entry which is preliminary data.</text>
</comment>
<name>A6G430_9BACT</name>
<evidence type="ECO:0000256" key="1">
    <source>
        <dbReference type="SAM" id="MobiDB-lite"/>
    </source>
</evidence>